<dbReference type="Pfam" id="PF20143">
    <property type="entry name" value="NAD_kinase_C"/>
    <property type="match status" value="1"/>
</dbReference>
<evidence type="ECO:0000256" key="1">
    <source>
        <dbReference type="SAM" id="Phobius"/>
    </source>
</evidence>
<dbReference type="InterPro" id="IPR039065">
    <property type="entry name" value="AcoX-like"/>
</dbReference>
<keyword evidence="1" id="KW-0812">Transmembrane</keyword>
<proteinExistence type="predicted"/>
<dbReference type="Pfam" id="PF01513">
    <property type="entry name" value="NAD_kinase"/>
    <property type="match status" value="1"/>
</dbReference>
<dbReference type="PANTHER" id="PTHR40697">
    <property type="entry name" value="ACETOIN CATABOLISM PROTEIN X"/>
    <property type="match status" value="1"/>
</dbReference>
<evidence type="ECO:0000313" key="2">
    <source>
        <dbReference type="EMBL" id="AAT43678.1"/>
    </source>
</evidence>
<feature type="transmembrane region" description="Helical" evidence="1">
    <location>
        <begin position="9"/>
        <end position="26"/>
    </location>
</feature>
<evidence type="ECO:0008006" key="4">
    <source>
        <dbReference type="Google" id="ProtNLM"/>
    </source>
</evidence>
<dbReference type="eggNOG" id="arCOG01350">
    <property type="taxonomic scope" value="Archaea"/>
</dbReference>
<dbReference type="InterPro" id="IPR011386">
    <property type="entry name" value="Put_ATP-NAD_kin"/>
</dbReference>
<dbReference type="STRING" id="263820.PTO1093"/>
<keyword evidence="1" id="KW-0472">Membrane</keyword>
<dbReference type="PIRSF" id="PIRSF016907">
    <property type="entry name" value="Kin_ATP-NAD"/>
    <property type="match status" value="1"/>
</dbReference>
<sequence length="383" mass="43446">MYIRYNKDFHITLLIVSYINLGYILYIKNASFLMNFGFFVNPLAGYGGMINNKGSDNLKISDPEASVSIKIAMKFIKNILDEDNFYIPSLYMGEEIFKSSGRDNYKIIYESKWPSSRDDTLNFLNKLKDFDVDYIIFVGGDGTARDIVSSNIKKPVIAIPAGVKMYSSIFCINVNHAIDLYMDVHKNVESMDSGVYDIDEDAYRSGLLKIKYFGSLMVPVSNNIVSSSKAEYNNDDAYDIAEYIIENMDDSYYIIGPGRTCKIIVESLGYKTNILGFDVIKNMKLIKYDVDEEFLYNISLNGKTKLIISPIGGQGFVLGRGNKQISGRVFDLIGFKNLILISDKNKINNIKNLYIDIDTSLEIPKYLKVITGYGIYTLKRLIK</sequence>
<keyword evidence="1" id="KW-1133">Transmembrane helix</keyword>
<accession>Q6L024</accession>
<dbReference type="SUPFAM" id="SSF111331">
    <property type="entry name" value="NAD kinase/diacylglycerol kinase-like"/>
    <property type="match status" value="1"/>
</dbReference>
<dbReference type="InterPro" id="IPR016064">
    <property type="entry name" value="NAD/diacylglycerol_kinase_sf"/>
</dbReference>
<dbReference type="PATRIC" id="fig|263820.9.peg.1133"/>
<reference evidence="2 3" key="1">
    <citation type="journal article" date="2004" name="Proc. Natl. Acad. Sci. U.S.A.">
        <title>Genome sequence of Picrophilus torridus and its implications for life around pH 0.</title>
        <authorList>
            <person name="Futterer O."/>
            <person name="Angelov A."/>
            <person name="Liesegang H."/>
            <person name="Gottschalk G."/>
            <person name="Schleper C."/>
            <person name="Schepers B."/>
            <person name="Dock C."/>
            <person name="Antranikian G."/>
            <person name="Liebl W."/>
        </authorList>
    </citation>
    <scope>NUCLEOTIDE SEQUENCE [LARGE SCALE GENOMIC DNA]</scope>
    <source>
        <strain evidence="3">ATCC 700027 / DSM 9790 / JCM 10055 / NBRC 100828</strain>
    </source>
</reference>
<gene>
    <name evidence="2" type="ordered locus">PTO1093</name>
</gene>
<dbReference type="InterPro" id="IPR002504">
    <property type="entry name" value="NADK"/>
</dbReference>
<dbReference type="AlphaFoldDB" id="Q6L024"/>
<dbReference type="HOGENOM" id="CLU_064691_0_0_2"/>
<protein>
    <recommendedName>
        <fullName evidence="4">ATP-NAD kinase</fullName>
    </recommendedName>
</protein>
<evidence type="ECO:0000313" key="3">
    <source>
        <dbReference type="Proteomes" id="UP000000438"/>
    </source>
</evidence>
<dbReference type="PANTHER" id="PTHR40697:SF2">
    <property type="entry name" value="ATP-NAD KINASE-RELATED"/>
    <property type="match status" value="1"/>
</dbReference>
<dbReference type="PaxDb" id="263820-PTO1093"/>
<name>Q6L024_PICTO</name>
<dbReference type="Proteomes" id="UP000000438">
    <property type="component" value="Chromosome"/>
</dbReference>
<dbReference type="GO" id="GO:0003951">
    <property type="term" value="F:NAD+ kinase activity"/>
    <property type="evidence" value="ECO:0007669"/>
    <property type="project" value="InterPro"/>
</dbReference>
<dbReference type="KEGG" id="pto:PTO1093"/>
<dbReference type="GO" id="GO:0006741">
    <property type="term" value="P:NADP+ biosynthetic process"/>
    <property type="evidence" value="ECO:0007669"/>
    <property type="project" value="InterPro"/>
</dbReference>
<dbReference type="InParanoid" id="Q6L024"/>
<dbReference type="EMBL" id="AE017261">
    <property type="protein sequence ID" value="AAT43678.1"/>
    <property type="molecule type" value="Genomic_DNA"/>
</dbReference>
<organism evidence="2 3">
    <name type="scientific">Picrophilus torridus (strain ATCC 700027 / DSM 9790 / JCM 10055 / NBRC 100828 / KAW 2/3)</name>
    <dbReference type="NCBI Taxonomy" id="1122961"/>
    <lineage>
        <taxon>Archaea</taxon>
        <taxon>Methanobacteriati</taxon>
        <taxon>Thermoplasmatota</taxon>
        <taxon>Thermoplasmata</taxon>
        <taxon>Thermoplasmatales</taxon>
        <taxon>Picrophilaceae</taxon>
        <taxon>Picrophilus</taxon>
    </lineage>
</organism>